<reference evidence="2 3" key="1">
    <citation type="journal article" date="2020" name="bioRxiv">
        <title>Metabolic contributions of an alphaproteobacterial endosymbiont in the apicomplexan Cardiosporidium cionae.</title>
        <authorList>
            <person name="Hunter E.S."/>
            <person name="Paight C.J."/>
            <person name="Lane C.E."/>
        </authorList>
    </citation>
    <scope>NUCLEOTIDE SEQUENCE [LARGE SCALE GENOMIC DNA]</scope>
    <source>
        <strain evidence="2">ESH_2018</strain>
    </source>
</reference>
<evidence type="ECO:0000313" key="3">
    <source>
        <dbReference type="Proteomes" id="UP000823046"/>
    </source>
</evidence>
<dbReference type="PROSITE" id="PS50053">
    <property type="entry name" value="UBIQUITIN_2"/>
    <property type="match status" value="1"/>
</dbReference>
<dbReference type="InterPro" id="IPR000626">
    <property type="entry name" value="Ubiquitin-like_dom"/>
</dbReference>
<gene>
    <name evidence="2" type="ORF">IE077_002583</name>
</gene>
<comment type="caution">
    <text evidence="2">The sequence shown here is derived from an EMBL/GenBank/DDBJ whole genome shotgun (WGS) entry which is preliminary data.</text>
</comment>
<organism evidence="2 3">
    <name type="scientific">Cardiosporidium cionae</name>
    <dbReference type="NCBI Taxonomy" id="476202"/>
    <lineage>
        <taxon>Eukaryota</taxon>
        <taxon>Sar</taxon>
        <taxon>Alveolata</taxon>
        <taxon>Apicomplexa</taxon>
        <taxon>Aconoidasida</taxon>
        <taxon>Nephromycida</taxon>
        <taxon>Cardiosporidium</taxon>
    </lineage>
</organism>
<protein>
    <submittedName>
        <fullName evidence="2">Small ubiquitin family modifier</fullName>
    </submittedName>
</protein>
<dbReference type="SUPFAM" id="SSF54236">
    <property type="entry name" value="Ubiquitin-like"/>
    <property type="match status" value="1"/>
</dbReference>
<dbReference type="PANTHER" id="PTHR10562">
    <property type="entry name" value="SMALL UBIQUITIN-RELATED MODIFIER"/>
    <property type="match status" value="1"/>
</dbReference>
<dbReference type="InterPro" id="IPR022617">
    <property type="entry name" value="Rad60/SUMO-like_dom"/>
</dbReference>
<sequence>MQENSRNCSFLSSFPSTLKKYFSGKNFSMSTADMPEGGDNSSDDKIMLKVKSSDGSEVFFKIRKKTKLEKLINVYCSRVGQSAESIRFIHDGVRLRADRTAEESELLDNDTIDAMVEQTGGCIV</sequence>
<feature type="domain" description="Ubiquitin-like" evidence="1">
    <location>
        <begin position="46"/>
        <end position="121"/>
    </location>
</feature>
<dbReference type="Pfam" id="PF11976">
    <property type="entry name" value="Rad60-SLD"/>
    <property type="match status" value="1"/>
</dbReference>
<dbReference type="Proteomes" id="UP000823046">
    <property type="component" value="Unassembled WGS sequence"/>
</dbReference>
<evidence type="ECO:0000313" key="2">
    <source>
        <dbReference type="EMBL" id="KAF8820990.1"/>
    </source>
</evidence>
<dbReference type="SMART" id="SM00213">
    <property type="entry name" value="UBQ"/>
    <property type="match status" value="1"/>
</dbReference>
<dbReference type="Gene3D" id="3.10.20.90">
    <property type="entry name" value="Phosphatidylinositol 3-kinase Catalytic Subunit, Chain A, domain 1"/>
    <property type="match status" value="1"/>
</dbReference>
<dbReference type="EMBL" id="JADAQX010000258">
    <property type="protein sequence ID" value="KAF8820990.1"/>
    <property type="molecule type" value="Genomic_DNA"/>
</dbReference>
<evidence type="ECO:0000259" key="1">
    <source>
        <dbReference type="PROSITE" id="PS50053"/>
    </source>
</evidence>
<proteinExistence type="predicted"/>
<accession>A0ABQ7JBF5</accession>
<name>A0ABQ7JBF5_9APIC</name>
<dbReference type="CDD" id="cd16116">
    <property type="entry name" value="Ubl_Smt3_like"/>
    <property type="match status" value="1"/>
</dbReference>
<dbReference type="InterPro" id="IPR029071">
    <property type="entry name" value="Ubiquitin-like_domsf"/>
</dbReference>
<keyword evidence="3" id="KW-1185">Reference proteome</keyword>